<dbReference type="FunFam" id="3.30.70.270:FF:000020">
    <property type="entry name" value="Transposon Tf2-6 polyprotein-like Protein"/>
    <property type="match status" value="1"/>
</dbReference>
<dbReference type="Gene3D" id="3.30.70.270">
    <property type="match status" value="2"/>
</dbReference>
<evidence type="ECO:0000256" key="2">
    <source>
        <dbReference type="ARBA" id="ARBA00022679"/>
    </source>
</evidence>
<dbReference type="CDD" id="cd01647">
    <property type="entry name" value="RT_LTR"/>
    <property type="match status" value="1"/>
</dbReference>
<keyword evidence="4" id="KW-0540">Nuclease</keyword>
<dbReference type="PANTHER" id="PTHR37984">
    <property type="entry name" value="PROTEIN CBG26694"/>
    <property type="match status" value="1"/>
</dbReference>
<dbReference type="PANTHER" id="PTHR37984:SF5">
    <property type="entry name" value="PROTEIN NYNRIN-LIKE"/>
    <property type="match status" value="1"/>
</dbReference>
<dbReference type="Proteomes" id="UP000694005">
    <property type="component" value="Chromosome A05"/>
</dbReference>
<evidence type="ECO:0000259" key="8">
    <source>
        <dbReference type="PROSITE" id="PS50878"/>
    </source>
</evidence>
<sequence>MDKGYIRESLSPCAVPILLVPKMDGTWRMCVDCRAINNITIKYRFPIPRLDDMLDKLSGSVVLTKIDLRSGYHQVRMKEEDEWKTAFKTKQGLYEWLVMPFGLTNAPSTFMRLMNVVLRPYIGKFVVVYFDDILIYSRSLTEHIGHLEQVLKALRQEGLYANLKKIFFCTDQLVFLGFVVSSQGLKVDEEKIKAIQDWSTMIGHVRSFHGLASFYQRFVKDFSTIAAPMTSVIKKNASFTWGPAQEESFKRLKYSFTHAPVLTLPDFDKPFEMCDASGTG</sequence>
<dbReference type="Gene3D" id="3.10.10.10">
    <property type="entry name" value="HIV Type 1 Reverse Transcriptase, subunit A, domain 1"/>
    <property type="match status" value="1"/>
</dbReference>
<proteinExistence type="predicted"/>
<dbReference type="SUPFAM" id="SSF56672">
    <property type="entry name" value="DNA/RNA polymerases"/>
    <property type="match status" value="1"/>
</dbReference>
<keyword evidence="6" id="KW-0378">Hydrolase</keyword>
<dbReference type="InterPro" id="IPR043502">
    <property type="entry name" value="DNA/RNA_pol_sf"/>
</dbReference>
<evidence type="ECO:0000256" key="7">
    <source>
        <dbReference type="ARBA" id="ARBA00022918"/>
    </source>
</evidence>
<keyword evidence="3" id="KW-0548">Nucleotidyltransferase</keyword>
<dbReference type="PROSITE" id="PS50878">
    <property type="entry name" value="RT_POL"/>
    <property type="match status" value="1"/>
</dbReference>
<reference evidence="9 10" key="1">
    <citation type="submission" date="2021-07" db="EMBL/GenBank/DDBJ databases">
        <authorList>
            <consortium name="Genoscope - CEA"/>
            <person name="William W."/>
        </authorList>
    </citation>
    <scope>NUCLEOTIDE SEQUENCE [LARGE SCALE GENOMIC DNA]</scope>
</reference>
<evidence type="ECO:0000256" key="6">
    <source>
        <dbReference type="ARBA" id="ARBA00022801"/>
    </source>
</evidence>
<keyword evidence="7" id="KW-0695">RNA-directed DNA polymerase</keyword>
<dbReference type="InterPro" id="IPR000477">
    <property type="entry name" value="RT_dom"/>
</dbReference>
<dbReference type="InterPro" id="IPR043128">
    <property type="entry name" value="Rev_trsase/Diguanyl_cyclase"/>
</dbReference>
<dbReference type="FunFam" id="3.10.10.10:FF:000007">
    <property type="entry name" value="Retrovirus-related Pol polyprotein from transposon 17.6-like Protein"/>
    <property type="match status" value="1"/>
</dbReference>
<dbReference type="AlphaFoldDB" id="A0A8D9DLL2"/>
<evidence type="ECO:0000256" key="3">
    <source>
        <dbReference type="ARBA" id="ARBA00022695"/>
    </source>
</evidence>
<evidence type="ECO:0000313" key="10">
    <source>
        <dbReference type="Proteomes" id="UP000694005"/>
    </source>
</evidence>
<dbReference type="Gramene" id="A05p24880.2_BraZ1">
    <property type="protein sequence ID" value="A05p24880.2_BraZ1.CDS.1"/>
    <property type="gene ID" value="A05g24880.2_BraZ1"/>
</dbReference>
<evidence type="ECO:0000256" key="1">
    <source>
        <dbReference type="ARBA" id="ARBA00022670"/>
    </source>
</evidence>
<keyword evidence="5" id="KW-0255">Endonuclease</keyword>
<gene>
    <name evidence="9" type="ORF">BRAPAZ1V2_A05P24880.2</name>
</gene>
<accession>A0A8D9DLL2</accession>
<feature type="domain" description="Reverse transcriptase" evidence="8">
    <location>
        <begin position="1"/>
        <end position="180"/>
    </location>
</feature>
<dbReference type="GO" id="GO:0004519">
    <property type="term" value="F:endonuclease activity"/>
    <property type="evidence" value="ECO:0007669"/>
    <property type="project" value="UniProtKB-KW"/>
</dbReference>
<protein>
    <recommendedName>
        <fullName evidence="8">Reverse transcriptase domain-containing protein</fullName>
    </recommendedName>
</protein>
<dbReference type="GO" id="GO:0003964">
    <property type="term" value="F:RNA-directed DNA polymerase activity"/>
    <property type="evidence" value="ECO:0007669"/>
    <property type="project" value="UniProtKB-KW"/>
</dbReference>
<evidence type="ECO:0000313" key="9">
    <source>
        <dbReference type="EMBL" id="CAG7875967.1"/>
    </source>
</evidence>
<keyword evidence="1" id="KW-0645">Protease</keyword>
<dbReference type="GO" id="GO:0006508">
    <property type="term" value="P:proteolysis"/>
    <property type="evidence" value="ECO:0007669"/>
    <property type="project" value="UniProtKB-KW"/>
</dbReference>
<name>A0A8D9DLL2_BRACM</name>
<dbReference type="EMBL" id="LS974621">
    <property type="protein sequence ID" value="CAG7875967.1"/>
    <property type="molecule type" value="Genomic_DNA"/>
</dbReference>
<evidence type="ECO:0000256" key="5">
    <source>
        <dbReference type="ARBA" id="ARBA00022759"/>
    </source>
</evidence>
<dbReference type="Pfam" id="PF00078">
    <property type="entry name" value="RVT_1"/>
    <property type="match status" value="1"/>
</dbReference>
<evidence type="ECO:0000256" key="4">
    <source>
        <dbReference type="ARBA" id="ARBA00022722"/>
    </source>
</evidence>
<organism evidence="9 10">
    <name type="scientific">Brassica campestris</name>
    <name type="common">Field mustard</name>
    <dbReference type="NCBI Taxonomy" id="3711"/>
    <lineage>
        <taxon>Eukaryota</taxon>
        <taxon>Viridiplantae</taxon>
        <taxon>Streptophyta</taxon>
        <taxon>Embryophyta</taxon>
        <taxon>Tracheophyta</taxon>
        <taxon>Spermatophyta</taxon>
        <taxon>Magnoliopsida</taxon>
        <taxon>eudicotyledons</taxon>
        <taxon>Gunneridae</taxon>
        <taxon>Pentapetalae</taxon>
        <taxon>rosids</taxon>
        <taxon>malvids</taxon>
        <taxon>Brassicales</taxon>
        <taxon>Brassicaceae</taxon>
        <taxon>Brassiceae</taxon>
        <taxon>Brassica</taxon>
    </lineage>
</organism>
<dbReference type="InterPro" id="IPR050951">
    <property type="entry name" value="Retrovirus_Pol_polyprotein"/>
</dbReference>
<feature type="non-terminal residue" evidence="9">
    <location>
        <position position="280"/>
    </location>
</feature>
<dbReference type="GO" id="GO:0008233">
    <property type="term" value="F:peptidase activity"/>
    <property type="evidence" value="ECO:0007669"/>
    <property type="project" value="UniProtKB-KW"/>
</dbReference>
<keyword evidence="2" id="KW-0808">Transferase</keyword>